<accession>F9WGK0</accession>
<evidence type="ECO:0000256" key="1">
    <source>
        <dbReference type="SAM" id="MobiDB-lite"/>
    </source>
</evidence>
<feature type="compositionally biased region" description="Polar residues" evidence="1">
    <location>
        <begin position="623"/>
        <end position="633"/>
    </location>
</feature>
<dbReference type="AlphaFoldDB" id="F9WGK0"/>
<dbReference type="PANTHER" id="PTHR12358">
    <property type="entry name" value="SPHINGOSINE KINASE"/>
    <property type="match status" value="1"/>
</dbReference>
<dbReference type="OMA" id="DERRMCK"/>
<evidence type="ECO:0000313" key="3">
    <source>
        <dbReference type="EMBL" id="CCD16437.1"/>
    </source>
</evidence>
<name>F9WGK0_TRYCI</name>
<dbReference type="GO" id="GO:0001727">
    <property type="term" value="F:lipid kinase activity"/>
    <property type="evidence" value="ECO:0007669"/>
    <property type="project" value="UniProtKB-ARBA"/>
</dbReference>
<gene>
    <name evidence="3" type="ORF">TCIL3000_0_13590</name>
</gene>
<reference evidence="4" key="1">
    <citation type="submission" date="2011-07" db="EMBL/GenBank/DDBJ databases">
        <title>Divergent evolution of antigenic variation in African trypanosomes.</title>
        <authorList>
            <person name="Jackson A.P."/>
            <person name="Berry A."/>
            <person name="Allison H.C."/>
            <person name="Burton P."/>
            <person name="Anderson J."/>
            <person name="Aslett M."/>
            <person name="Brown R."/>
            <person name="Corton N."/>
            <person name="Harris D."/>
            <person name="Hauser H."/>
            <person name="Gamble J."/>
            <person name="Gilderthorp R."/>
            <person name="McQuillan J."/>
            <person name="Quail M.A."/>
            <person name="Sanders M."/>
            <person name="Van Tonder A."/>
            <person name="Ginger M.L."/>
            <person name="Donelson J.E."/>
            <person name="Field M.C."/>
            <person name="Barry J.D."/>
            <person name="Berriman M."/>
            <person name="Hertz-Fowler C."/>
        </authorList>
    </citation>
    <scope>NUCLEOTIDE SEQUENCE [LARGE SCALE GENOMIC DNA]</scope>
    <source>
        <strain evidence="4">IL3000</strain>
    </source>
</reference>
<protein>
    <submittedName>
        <fullName evidence="3">WGS project CAEQ00000000 data, annotated contig 508</fullName>
    </submittedName>
</protein>
<dbReference type="InterPro" id="IPR050187">
    <property type="entry name" value="Lipid_Phosphate_FormReg"/>
</dbReference>
<reference evidence="3 4" key="2">
    <citation type="journal article" date="2012" name="Proc. Natl. Acad. Sci. U.S.A.">
        <title>Antigenic diversity is generated by distinct evolutionary mechanisms in African trypanosome species.</title>
        <authorList>
            <person name="Jackson A.P."/>
            <person name="Berry A."/>
            <person name="Aslett M."/>
            <person name="Allison H.C."/>
            <person name="Burton P."/>
            <person name="Vavrova-Anderson J."/>
            <person name="Brown R."/>
            <person name="Browne H."/>
            <person name="Corton N."/>
            <person name="Hauser H."/>
            <person name="Gamble J."/>
            <person name="Gilderthorp R."/>
            <person name="Marcello L."/>
            <person name="McQuillan J."/>
            <person name="Otto T.D."/>
            <person name="Quail M.A."/>
            <person name="Sanders M.J."/>
            <person name="van Tonder A."/>
            <person name="Ginger M.L."/>
            <person name="Field M.C."/>
            <person name="Barry J.D."/>
            <person name="Hertz-Fowler C."/>
            <person name="Berriman M."/>
        </authorList>
    </citation>
    <scope>NUCLEOTIDE SEQUENCE [LARGE SCALE GENOMIC DNA]</scope>
    <source>
        <strain evidence="3 4">IL3000</strain>
    </source>
</reference>
<dbReference type="PROSITE" id="PS50146">
    <property type="entry name" value="DAGK"/>
    <property type="match status" value="1"/>
</dbReference>
<feature type="region of interest" description="Disordered" evidence="1">
    <location>
        <begin position="606"/>
        <end position="633"/>
    </location>
</feature>
<dbReference type="InterPro" id="IPR016064">
    <property type="entry name" value="NAD/diacylglycerol_kinase_sf"/>
</dbReference>
<dbReference type="GO" id="GO:0005737">
    <property type="term" value="C:cytoplasm"/>
    <property type="evidence" value="ECO:0007669"/>
    <property type="project" value="TreeGrafter"/>
</dbReference>
<dbReference type="VEuPathDB" id="TriTrypDB:TcIL3000_0_13590"/>
<dbReference type="InterPro" id="IPR001206">
    <property type="entry name" value="Diacylglycerol_kinase_cat_dom"/>
</dbReference>
<dbReference type="EMBL" id="CAEQ01002279">
    <property type="protein sequence ID" value="CCD16437.1"/>
    <property type="molecule type" value="Genomic_DNA"/>
</dbReference>
<feature type="domain" description="DAGKc" evidence="2">
    <location>
        <begin position="212"/>
        <end position="296"/>
    </location>
</feature>
<dbReference type="Proteomes" id="UP000000702">
    <property type="component" value="Unassembled WGS sequence"/>
</dbReference>
<comment type="caution">
    <text evidence="3">The sequence shown here is derived from an EMBL/GenBank/DDBJ whole genome shotgun (WGS) entry which is preliminary data.</text>
</comment>
<proteinExistence type="predicted"/>
<dbReference type="InterPro" id="IPR017438">
    <property type="entry name" value="ATP-NAD_kinase_N"/>
</dbReference>
<dbReference type="Gene3D" id="2.60.200.40">
    <property type="match status" value="1"/>
</dbReference>
<dbReference type="SUPFAM" id="SSF111331">
    <property type="entry name" value="NAD kinase/diacylglycerol kinase-like"/>
    <property type="match status" value="1"/>
</dbReference>
<dbReference type="GO" id="GO:0016020">
    <property type="term" value="C:membrane"/>
    <property type="evidence" value="ECO:0007669"/>
    <property type="project" value="TreeGrafter"/>
</dbReference>
<dbReference type="PANTHER" id="PTHR12358:SF31">
    <property type="entry name" value="ACYLGLYCEROL KINASE, MITOCHONDRIAL"/>
    <property type="match status" value="1"/>
</dbReference>
<dbReference type="SMART" id="SM00046">
    <property type="entry name" value="DAGKc"/>
    <property type="match status" value="1"/>
</dbReference>
<dbReference type="GO" id="GO:0016773">
    <property type="term" value="F:phosphotransferase activity, alcohol group as acceptor"/>
    <property type="evidence" value="ECO:0007669"/>
    <property type="project" value="UniProtKB-ARBA"/>
</dbReference>
<evidence type="ECO:0000313" key="4">
    <source>
        <dbReference type="Proteomes" id="UP000000702"/>
    </source>
</evidence>
<dbReference type="Gene3D" id="3.40.50.10330">
    <property type="entry name" value="Probable inorganic polyphosphate/atp-NAD kinase, domain 1"/>
    <property type="match status" value="1"/>
</dbReference>
<dbReference type="GO" id="GO:0046512">
    <property type="term" value="P:sphingosine biosynthetic process"/>
    <property type="evidence" value="ECO:0007669"/>
    <property type="project" value="TreeGrafter"/>
</dbReference>
<sequence length="724" mass="80378">MRSAPFANVASDFTLYQSSRDDMSSRISGKDASARATFDKYDITLKFSCEAQCLQIHREKKGTASVVSIPVWSIVNIEDAKEAIMKGDERRMCKLSTLLKKGGSNDSSTKEGPLQSLTADTGECDCKGQFISNDNCCRNPIFCNTSLSSTPVLPCSKAVDEVQYGENTYFLYYMKTRGRKLSTVKLKSVADPTRRDELHEFLSMLLSCVYPRGYRKLLFFLNPKSGNGNSLSIFKRYVLQILRFSRHQIQVIITKHARNAEDYVADLKNDIDARHVIVAVGGDGTLHEIINGLTTRQEAAFAEEGKVEEAVECPKNLTRASPSTAGEASVGYTETYMGQQRVTTLSSGQEDVADGKMQSVRESALSSLPISDPPAEQVAPQYATLPLIATVPTGSGCGLARSLNVIDIKTSVLALVHLHTCLKKMMFVEYKTADCVRNRKYATKNEVERGERRDRVNSVDAPQVVNGKSEPTKDDDEYIRRIACLSSTFGVVNEIDRGSEKLRCLGNSRFTVYAAYLLLRGLRKYPCRLRYLPWTGERGQQLQKIDLSDPPPTVEEYPICTFTNQCPHCVQHGGGEDTGPNTYSTAAPNSHFDCRNDDVAEVGNEQKRRGEGMEGEACVPGRNNPSHRVQPQEKQAVDFKDDGHPWVELEGKFVCVFISNVPDASADVRMTPYAHLNDGSIDIAFVMEKSKKVGRRDFLDVFTRLEKGDPCVPPRCELRESAGC</sequence>
<evidence type="ECO:0000259" key="2">
    <source>
        <dbReference type="PROSITE" id="PS50146"/>
    </source>
</evidence>
<keyword evidence="4" id="KW-1185">Reference proteome</keyword>
<organism evidence="3 4">
    <name type="scientific">Trypanosoma congolense (strain IL3000)</name>
    <dbReference type="NCBI Taxonomy" id="1068625"/>
    <lineage>
        <taxon>Eukaryota</taxon>
        <taxon>Discoba</taxon>
        <taxon>Euglenozoa</taxon>
        <taxon>Kinetoplastea</taxon>
        <taxon>Metakinetoplastina</taxon>
        <taxon>Trypanosomatida</taxon>
        <taxon>Trypanosomatidae</taxon>
        <taxon>Trypanosoma</taxon>
        <taxon>Nannomonas</taxon>
    </lineage>
</organism>
<dbReference type="Pfam" id="PF00781">
    <property type="entry name" value="DAGK_cat"/>
    <property type="match status" value="1"/>
</dbReference>